<dbReference type="SUPFAM" id="SSF100950">
    <property type="entry name" value="NagB/RpiA/CoA transferase-like"/>
    <property type="match status" value="1"/>
</dbReference>
<dbReference type="InterPro" id="IPR037171">
    <property type="entry name" value="NagB/RpiA_transferase-like"/>
</dbReference>
<evidence type="ECO:0000256" key="4">
    <source>
        <dbReference type="PIRSR" id="PIRSR006806-1"/>
    </source>
</evidence>
<dbReference type="NCBIfam" id="TIGR02727">
    <property type="entry name" value="MTHFS_bact"/>
    <property type="match status" value="1"/>
</dbReference>
<comment type="similarity">
    <text evidence="1 5">Belongs to the 5-formyltetrahydrofolate cyclo-ligase family.</text>
</comment>
<feature type="binding site" evidence="4">
    <location>
        <position position="53"/>
    </location>
    <ligand>
        <name>substrate</name>
    </ligand>
</feature>
<comment type="catalytic activity">
    <reaction evidence="5">
        <text>(6S)-5-formyl-5,6,7,8-tetrahydrofolate + ATP = (6R)-5,10-methenyltetrahydrofolate + ADP + phosphate</text>
        <dbReference type="Rhea" id="RHEA:10488"/>
        <dbReference type="ChEBI" id="CHEBI:30616"/>
        <dbReference type="ChEBI" id="CHEBI:43474"/>
        <dbReference type="ChEBI" id="CHEBI:57455"/>
        <dbReference type="ChEBI" id="CHEBI:57457"/>
        <dbReference type="ChEBI" id="CHEBI:456216"/>
        <dbReference type="EC" id="6.3.3.2"/>
    </reaction>
</comment>
<evidence type="ECO:0000313" key="6">
    <source>
        <dbReference type="EMBL" id="OLA38253.1"/>
    </source>
</evidence>
<dbReference type="PANTHER" id="PTHR23407">
    <property type="entry name" value="ATPASE INHIBITOR/5-FORMYLTETRAHYDROFOLATE CYCLO-LIGASE"/>
    <property type="match status" value="1"/>
</dbReference>
<keyword evidence="5" id="KW-0460">Magnesium</keyword>
<dbReference type="InterPro" id="IPR002698">
    <property type="entry name" value="FTHF_cligase"/>
</dbReference>
<dbReference type="STRING" id="626940.BHW43_03940"/>
<keyword evidence="5" id="KW-0479">Metal-binding</keyword>
<dbReference type="EMBL" id="MNTG01000024">
    <property type="protein sequence ID" value="OLA38253.1"/>
    <property type="molecule type" value="Genomic_DNA"/>
</dbReference>
<dbReference type="GO" id="GO:0030272">
    <property type="term" value="F:5-formyltetrahydrofolate cyclo-ligase activity"/>
    <property type="evidence" value="ECO:0007669"/>
    <property type="project" value="UniProtKB-EC"/>
</dbReference>
<dbReference type="PIRSF" id="PIRSF006806">
    <property type="entry name" value="FTHF_cligase"/>
    <property type="match status" value="1"/>
</dbReference>
<dbReference type="EC" id="6.3.3.2" evidence="5"/>
<evidence type="ECO:0000256" key="5">
    <source>
        <dbReference type="RuleBase" id="RU361279"/>
    </source>
</evidence>
<dbReference type="Pfam" id="PF01812">
    <property type="entry name" value="5-FTHF_cyc-lig"/>
    <property type="match status" value="1"/>
</dbReference>
<comment type="caution">
    <text evidence="6">The sequence shown here is derived from an EMBL/GenBank/DDBJ whole genome shotgun (WGS) entry which is preliminary data.</text>
</comment>
<gene>
    <name evidence="6" type="ORF">BHW43_03940</name>
</gene>
<sequence>MVIAEEKVELRKYFKRLRSQLTAEQAASGSLLTARQILACDAYRKASCIMGYLAFGNELSVDLVLQQALHDGKTVAVPLVQSATEMAPVQLQNMLNFELDRYGIRSVRQPAKLLQPQQLDLVLVPGVAFGRDGSRLGMGAGYYDRFLPQAENALLMGIAYDAFIQPSLPRDEFDVLVQLLASESGITTLSPLSL</sequence>
<accession>A0A1Q6R7A2</accession>
<feature type="binding site" evidence="4">
    <location>
        <position position="58"/>
    </location>
    <ligand>
        <name>substrate</name>
    </ligand>
</feature>
<keyword evidence="3 4" id="KW-0067">ATP-binding</keyword>
<evidence type="ECO:0000256" key="2">
    <source>
        <dbReference type="ARBA" id="ARBA00022741"/>
    </source>
</evidence>
<keyword evidence="6" id="KW-0436">Ligase</keyword>
<organism evidence="6 7">
    <name type="scientific">Phascolarctobacterium succinatutens</name>
    <dbReference type="NCBI Taxonomy" id="626940"/>
    <lineage>
        <taxon>Bacteria</taxon>
        <taxon>Bacillati</taxon>
        <taxon>Bacillota</taxon>
        <taxon>Negativicutes</taxon>
        <taxon>Acidaminococcales</taxon>
        <taxon>Acidaminococcaceae</taxon>
        <taxon>Phascolarctobacterium</taxon>
    </lineage>
</organism>
<dbReference type="AlphaFoldDB" id="A0A1Q6R7A2"/>
<dbReference type="GO" id="GO:0005524">
    <property type="term" value="F:ATP binding"/>
    <property type="evidence" value="ECO:0007669"/>
    <property type="project" value="UniProtKB-KW"/>
</dbReference>
<dbReference type="Gene3D" id="3.40.50.10420">
    <property type="entry name" value="NagB/RpiA/CoA transferase-like"/>
    <property type="match status" value="1"/>
</dbReference>
<reference evidence="6 7" key="1">
    <citation type="journal article" date="2016" name="Nat. Biotechnol.">
        <title>Measurement of bacterial replication rates in microbial communities.</title>
        <authorList>
            <person name="Brown C.T."/>
            <person name="Olm M.R."/>
            <person name="Thomas B.C."/>
            <person name="Banfield J.F."/>
        </authorList>
    </citation>
    <scope>NUCLEOTIDE SEQUENCE [LARGE SCALE GENOMIC DNA]</scope>
    <source>
        <strain evidence="6">46_33</strain>
    </source>
</reference>
<evidence type="ECO:0000256" key="1">
    <source>
        <dbReference type="ARBA" id="ARBA00010638"/>
    </source>
</evidence>
<evidence type="ECO:0000313" key="7">
    <source>
        <dbReference type="Proteomes" id="UP000186777"/>
    </source>
</evidence>
<dbReference type="GO" id="GO:0035999">
    <property type="term" value="P:tetrahydrofolate interconversion"/>
    <property type="evidence" value="ECO:0007669"/>
    <property type="project" value="TreeGrafter"/>
</dbReference>
<name>A0A1Q6R7A2_9FIRM</name>
<protein>
    <recommendedName>
        <fullName evidence="5">5-formyltetrahydrofolate cyclo-ligase</fullName>
        <ecNumber evidence="5">6.3.3.2</ecNumber>
    </recommendedName>
</protein>
<dbReference type="PANTHER" id="PTHR23407:SF1">
    <property type="entry name" value="5-FORMYLTETRAHYDROFOLATE CYCLO-LIGASE"/>
    <property type="match status" value="1"/>
</dbReference>
<dbReference type="GO" id="GO:0046872">
    <property type="term" value="F:metal ion binding"/>
    <property type="evidence" value="ECO:0007669"/>
    <property type="project" value="UniProtKB-KW"/>
</dbReference>
<proteinExistence type="inferred from homology"/>
<dbReference type="Proteomes" id="UP000186777">
    <property type="component" value="Unassembled WGS sequence"/>
</dbReference>
<feature type="binding site" evidence="4">
    <location>
        <begin position="7"/>
        <end position="11"/>
    </location>
    <ligand>
        <name>ATP</name>
        <dbReference type="ChEBI" id="CHEBI:30616"/>
    </ligand>
</feature>
<keyword evidence="2 4" id="KW-0547">Nucleotide-binding</keyword>
<evidence type="ECO:0000256" key="3">
    <source>
        <dbReference type="ARBA" id="ARBA00022840"/>
    </source>
</evidence>
<comment type="cofactor">
    <cofactor evidence="5">
        <name>Mg(2+)</name>
        <dbReference type="ChEBI" id="CHEBI:18420"/>
    </cofactor>
</comment>
<dbReference type="RefSeq" id="WP_299825100.1">
    <property type="nucleotide sequence ID" value="NZ_CAMQNL010000016.1"/>
</dbReference>
<feature type="binding site" evidence="4">
    <location>
        <begin position="135"/>
        <end position="143"/>
    </location>
    <ligand>
        <name>ATP</name>
        <dbReference type="ChEBI" id="CHEBI:30616"/>
    </ligand>
</feature>
<dbReference type="InterPro" id="IPR024185">
    <property type="entry name" value="FTHF_cligase-like_sf"/>
</dbReference>
<dbReference type="GO" id="GO:0009396">
    <property type="term" value="P:folic acid-containing compound biosynthetic process"/>
    <property type="evidence" value="ECO:0007669"/>
    <property type="project" value="TreeGrafter"/>
</dbReference>